<accession>A0A4D6NFP7</accession>
<dbReference type="Proteomes" id="UP000501690">
    <property type="component" value="Linkage Group LG10"/>
</dbReference>
<dbReference type="InterPro" id="IPR039605">
    <property type="entry name" value="AHL"/>
</dbReference>
<reference evidence="2 3" key="1">
    <citation type="submission" date="2019-04" db="EMBL/GenBank/DDBJ databases">
        <title>An improved genome assembly and genetic linkage map for asparagus bean, Vigna unguiculata ssp. sesquipedialis.</title>
        <authorList>
            <person name="Xia Q."/>
            <person name="Zhang R."/>
            <person name="Dong Y."/>
        </authorList>
    </citation>
    <scope>NUCLEOTIDE SEQUENCE [LARGE SCALE GENOMIC DNA]</scope>
    <source>
        <tissue evidence="2">Leaf</tissue>
    </source>
</reference>
<keyword evidence="1" id="KW-0804">Transcription</keyword>
<organism evidence="2 3">
    <name type="scientific">Vigna unguiculata</name>
    <name type="common">Cowpea</name>
    <dbReference type="NCBI Taxonomy" id="3917"/>
    <lineage>
        <taxon>Eukaryota</taxon>
        <taxon>Viridiplantae</taxon>
        <taxon>Streptophyta</taxon>
        <taxon>Embryophyta</taxon>
        <taxon>Tracheophyta</taxon>
        <taxon>Spermatophyta</taxon>
        <taxon>Magnoliopsida</taxon>
        <taxon>eudicotyledons</taxon>
        <taxon>Gunneridae</taxon>
        <taxon>Pentapetalae</taxon>
        <taxon>rosids</taxon>
        <taxon>fabids</taxon>
        <taxon>Fabales</taxon>
        <taxon>Fabaceae</taxon>
        <taxon>Papilionoideae</taxon>
        <taxon>50 kb inversion clade</taxon>
        <taxon>NPAAA clade</taxon>
        <taxon>indigoferoid/millettioid clade</taxon>
        <taxon>Phaseoleae</taxon>
        <taxon>Vigna</taxon>
    </lineage>
</organism>
<dbReference type="GO" id="GO:0005634">
    <property type="term" value="C:nucleus"/>
    <property type="evidence" value="ECO:0007669"/>
    <property type="project" value="UniProtKB-SubCell"/>
</dbReference>
<dbReference type="GO" id="GO:0003680">
    <property type="term" value="F:minor groove of adenine-thymine-rich DNA binding"/>
    <property type="evidence" value="ECO:0007669"/>
    <property type="project" value="UniProtKB-UniRule"/>
</dbReference>
<keyword evidence="1" id="KW-0539">Nucleus</keyword>
<evidence type="ECO:0000256" key="1">
    <source>
        <dbReference type="RuleBase" id="RU367031"/>
    </source>
</evidence>
<keyword evidence="3" id="KW-1185">Reference proteome</keyword>
<dbReference type="AlphaFoldDB" id="A0A4D6NFP7"/>
<dbReference type="PANTHER" id="PTHR31500">
    <property type="entry name" value="AT-HOOK MOTIF NUCLEAR-LOCALIZED PROTEIN 9"/>
    <property type="match status" value="1"/>
</dbReference>
<dbReference type="EMBL" id="CP039354">
    <property type="protein sequence ID" value="QCE10777.1"/>
    <property type="molecule type" value="Genomic_DNA"/>
</dbReference>
<comment type="function">
    <text evidence="1">Transcription factor that specifically binds AT-rich DNA sequences related to the nuclear matrix attachment regions (MARs).</text>
</comment>
<protein>
    <recommendedName>
        <fullName evidence="1">AT-hook motif nuclear-localized protein</fullName>
    </recommendedName>
</protein>
<name>A0A4D6NFP7_VIGUN</name>
<keyword evidence="1" id="KW-0238">DNA-binding</keyword>
<comment type="subcellular location">
    <subcellularLocation>
        <location evidence="1">Nucleus</location>
    </subcellularLocation>
</comment>
<gene>
    <name evidence="2" type="ORF">DEO72_LG10g2009</name>
</gene>
<sequence length="82" mass="8606">MPSESGEIRSRYGGMGVSLASSDGRVVGEGVAGLLVAASPMQSVKTTIVVPISILDLIPIICFDRNQAYGRGEIEVMPTKLL</sequence>
<keyword evidence="1" id="KW-0805">Transcription regulation</keyword>
<proteinExistence type="predicted"/>
<dbReference type="PANTHER" id="PTHR31500:SF7">
    <property type="entry name" value="AT-HOOK MOTIF NUCLEAR-LOCALIZED PROTEIN 1"/>
    <property type="match status" value="1"/>
</dbReference>
<evidence type="ECO:0000313" key="2">
    <source>
        <dbReference type="EMBL" id="QCE10777.1"/>
    </source>
</evidence>
<evidence type="ECO:0000313" key="3">
    <source>
        <dbReference type="Proteomes" id="UP000501690"/>
    </source>
</evidence>
<comment type="domain">
    <text evidence="1">The PPC domain mediates interactions between AHL proteins.</text>
</comment>